<dbReference type="Pfam" id="PF14803">
    <property type="entry name" value="Zn_ribbon_Nudix"/>
    <property type="match status" value="1"/>
</dbReference>
<keyword evidence="5" id="KW-1185">Reference proteome</keyword>
<dbReference type="RefSeq" id="WP_046861457.1">
    <property type="nucleotide sequence ID" value="NZ_CP011412.1"/>
</dbReference>
<accession>A0A0F7K555</accession>
<dbReference type="Proteomes" id="UP000034410">
    <property type="component" value="Chromosome"/>
</dbReference>
<dbReference type="Pfam" id="PF00293">
    <property type="entry name" value="NUDIX"/>
    <property type="match status" value="1"/>
</dbReference>
<protein>
    <submittedName>
        <fullName evidence="4">ADP-ribose pyrophosphatase</fullName>
    </submittedName>
</protein>
<dbReference type="PATRIC" id="fig|1543721.4.peg.3667"/>
<keyword evidence="2" id="KW-0378">Hydrolase</keyword>
<evidence type="ECO:0000313" key="4">
    <source>
        <dbReference type="EMBL" id="AKH22380.1"/>
    </source>
</evidence>
<evidence type="ECO:0000256" key="1">
    <source>
        <dbReference type="ARBA" id="ARBA00001946"/>
    </source>
</evidence>
<organism evidence="4 5">
    <name type="scientific">Sedimenticola thiotaurini</name>
    <dbReference type="NCBI Taxonomy" id="1543721"/>
    <lineage>
        <taxon>Bacteria</taxon>
        <taxon>Pseudomonadati</taxon>
        <taxon>Pseudomonadota</taxon>
        <taxon>Gammaproteobacteria</taxon>
        <taxon>Chromatiales</taxon>
        <taxon>Sedimenticolaceae</taxon>
        <taxon>Sedimenticola</taxon>
    </lineage>
</organism>
<proteinExistence type="predicted"/>
<evidence type="ECO:0000256" key="2">
    <source>
        <dbReference type="ARBA" id="ARBA00022801"/>
    </source>
</evidence>
<dbReference type="PANTHER" id="PTHR43222:SF2">
    <property type="entry name" value="NUDIX HYDROLASE 23, CHLOROPLASTIC"/>
    <property type="match status" value="1"/>
</dbReference>
<dbReference type="GO" id="GO:0016787">
    <property type="term" value="F:hydrolase activity"/>
    <property type="evidence" value="ECO:0007669"/>
    <property type="project" value="UniProtKB-KW"/>
</dbReference>
<dbReference type="InterPro" id="IPR015797">
    <property type="entry name" value="NUDIX_hydrolase-like_dom_sf"/>
</dbReference>
<dbReference type="KEGG" id="seds:AAY24_17710"/>
<feature type="domain" description="Nudix hydrolase" evidence="3">
    <location>
        <begin position="36"/>
        <end position="159"/>
    </location>
</feature>
<dbReference type="InterPro" id="IPR029401">
    <property type="entry name" value="Nudix_N"/>
</dbReference>
<evidence type="ECO:0000259" key="3">
    <source>
        <dbReference type="PROSITE" id="PS51462"/>
    </source>
</evidence>
<dbReference type="PANTHER" id="PTHR43222">
    <property type="entry name" value="NUDIX HYDROLASE 23"/>
    <property type="match status" value="1"/>
</dbReference>
<dbReference type="InterPro" id="IPR000086">
    <property type="entry name" value="NUDIX_hydrolase_dom"/>
</dbReference>
<dbReference type="OrthoDB" id="5417595at2"/>
<evidence type="ECO:0000313" key="5">
    <source>
        <dbReference type="Proteomes" id="UP000034410"/>
    </source>
</evidence>
<reference evidence="4 5" key="1">
    <citation type="journal article" date="2015" name="Genome Announc.">
        <title>Complete Genome Sequence of Sedimenticola thiotaurini Strain SIP-G1, a Polyphosphate- and Polyhydroxyalkanoate-Accumulating Sulfur-Oxidizing Gammaproteobacterium Isolated from Salt Marsh Sediments.</title>
        <authorList>
            <person name="Flood B.E."/>
            <person name="Jones D.S."/>
            <person name="Bailey J.V."/>
        </authorList>
    </citation>
    <scope>NUCLEOTIDE SEQUENCE [LARGE SCALE GENOMIC DNA]</scope>
    <source>
        <strain evidence="4 5">SIP-G1</strain>
    </source>
</reference>
<dbReference type="PROSITE" id="PS51462">
    <property type="entry name" value="NUDIX"/>
    <property type="match status" value="1"/>
</dbReference>
<sequence>MNYCSQCGNSVEIKVPEGDNRERHVCDSCGTIHYQNPNVVTGCIPEWEGKILLCRRAIEPRKGYWTLPAGFLENGESTQEGALRETLEEANARVAVGPLYSLFSLPSISQVYMLFRGPLLDLDFSPGEESLEVRLFEEAEIPWDELAFQVIVETLKCYFQDQRSGEFRLHSGVIERLPGEQRRYRTTLHE</sequence>
<dbReference type="EMBL" id="CP011412">
    <property type="protein sequence ID" value="AKH22380.1"/>
    <property type="molecule type" value="Genomic_DNA"/>
</dbReference>
<dbReference type="InterPro" id="IPR020084">
    <property type="entry name" value="NUDIX_hydrolase_CS"/>
</dbReference>
<dbReference type="Gene3D" id="2.20.70.10">
    <property type="match status" value="1"/>
</dbReference>
<comment type="cofactor">
    <cofactor evidence="1">
        <name>Mg(2+)</name>
        <dbReference type="ChEBI" id="CHEBI:18420"/>
    </cofactor>
</comment>
<dbReference type="PROSITE" id="PS00893">
    <property type="entry name" value="NUDIX_BOX"/>
    <property type="match status" value="1"/>
</dbReference>
<dbReference type="SUPFAM" id="SSF55811">
    <property type="entry name" value="Nudix"/>
    <property type="match status" value="1"/>
</dbReference>
<name>A0A0F7K555_9GAMM</name>
<dbReference type="CDD" id="cd04511">
    <property type="entry name" value="NUDIX_Hydrolase"/>
    <property type="match status" value="1"/>
</dbReference>
<gene>
    <name evidence="4" type="ORF">AAY24_17710</name>
</gene>
<dbReference type="Gene3D" id="3.90.79.10">
    <property type="entry name" value="Nucleoside Triphosphate Pyrophosphohydrolase"/>
    <property type="match status" value="1"/>
</dbReference>
<dbReference type="AlphaFoldDB" id="A0A0F7K555"/>